<dbReference type="Pfam" id="PF05013">
    <property type="entry name" value="FGase"/>
    <property type="match status" value="1"/>
</dbReference>
<protein>
    <submittedName>
        <fullName evidence="1">N-formylglutamate amidohydrolase</fullName>
    </submittedName>
</protein>
<dbReference type="SUPFAM" id="SSF53187">
    <property type="entry name" value="Zn-dependent exopeptidases"/>
    <property type="match status" value="1"/>
</dbReference>
<dbReference type="GO" id="GO:0016787">
    <property type="term" value="F:hydrolase activity"/>
    <property type="evidence" value="ECO:0007669"/>
    <property type="project" value="UniProtKB-KW"/>
</dbReference>
<dbReference type="InterPro" id="IPR011227">
    <property type="entry name" value="UCP029730"/>
</dbReference>
<keyword evidence="2" id="KW-1185">Reference proteome</keyword>
<dbReference type="STRING" id="658057.SAMN04488032_11468"/>
<reference evidence="1 2" key="1">
    <citation type="submission" date="2017-03" db="EMBL/GenBank/DDBJ databases">
        <authorList>
            <person name="Afonso C.L."/>
            <person name="Miller P.J."/>
            <person name="Scott M.A."/>
            <person name="Spackman E."/>
            <person name="Goraichik I."/>
            <person name="Dimitrov K.M."/>
            <person name="Suarez D.L."/>
            <person name="Swayne D.E."/>
        </authorList>
    </citation>
    <scope>NUCLEOTIDE SEQUENCE [LARGE SCALE GENOMIC DNA]</scope>
    <source>
        <strain evidence="1 2">CECT 7971</strain>
    </source>
</reference>
<sequence>MNHSKNVLDSDTVTVLNPEGQCSVVVVCEHASCFIPPAFNDLGLSEDALQSHAAWDPGALAVAQGLSQRLGATLVASNVSRLVYDCNRPPSAVDAMPQKSEAIVVPGNANLTPEQRSERAGKYYEPFRATLAGVIATKSAPVLVTVHSFTPIYYGQQRAVEIGILHDTDARLAQAMMDIAPSYIQNKVELNQPYGPEDGVTHTLKEHALDAGYLNVMLEIRNDLIQSAQDQDTMATRIAAWVAEALVSLQGDTQ</sequence>
<accession>A0A1Y5T6S9</accession>
<dbReference type="OrthoDB" id="9815326at2"/>
<gene>
    <name evidence="1" type="ORF">PAM7971_02930</name>
</gene>
<dbReference type="AlphaFoldDB" id="A0A1Y5T6S9"/>
<dbReference type="RefSeq" id="WP_085850030.1">
    <property type="nucleotide sequence ID" value="NZ_FNZV01000014.1"/>
</dbReference>
<dbReference type="Gene3D" id="3.40.630.40">
    <property type="entry name" value="Zn-dependent exopeptidases"/>
    <property type="match status" value="1"/>
</dbReference>
<dbReference type="EMBL" id="FWFW01000010">
    <property type="protein sequence ID" value="SLN56695.1"/>
    <property type="molecule type" value="Genomic_DNA"/>
</dbReference>
<dbReference type="PIRSF" id="PIRSF029730">
    <property type="entry name" value="UCP029730"/>
    <property type="match status" value="1"/>
</dbReference>
<dbReference type="InterPro" id="IPR007709">
    <property type="entry name" value="N-FG_amidohydro"/>
</dbReference>
<keyword evidence="1" id="KW-0378">Hydrolase</keyword>
<name>A0A1Y5T6S9_9RHOB</name>
<proteinExistence type="predicted"/>
<evidence type="ECO:0000313" key="2">
    <source>
        <dbReference type="Proteomes" id="UP000193307"/>
    </source>
</evidence>
<dbReference type="Proteomes" id="UP000193307">
    <property type="component" value="Unassembled WGS sequence"/>
</dbReference>
<organism evidence="1 2">
    <name type="scientific">Pacificibacter marinus</name>
    <dbReference type="NCBI Taxonomy" id="658057"/>
    <lineage>
        <taxon>Bacteria</taxon>
        <taxon>Pseudomonadati</taxon>
        <taxon>Pseudomonadota</taxon>
        <taxon>Alphaproteobacteria</taxon>
        <taxon>Rhodobacterales</taxon>
        <taxon>Roseobacteraceae</taxon>
        <taxon>Pacificibacter</taxon>
    </lineage>
</organism>
<evidence type="ECO:0000313" key="1">
    <source>
        <dbReference type="EMBL" id="SLN56695.1"/>
    </source>
</evidence>